<dbReference type="PANTHER" id="PTHR23176">
    <property type="entry name" value="RHO/RAC/CDC GTPASE-ACTIVATING PROTEIN"/>
    <property type="match status" value="1"/>
</dbReference>
<dbReference type="AlphaFoldDB" id="A0A1X2H3A4"/>
<evidence type="ECO:0000313" key="8">
    <source>
        <dbReference type="EMBL" id="ORY92273.1"/>
    </source>
</evidence>
<keyword evidence="9" id="KW-1185">Reference proteome</keyword>
<dbReference type="PROSITE" id="PS00478">
    <property type="entry name" value="LIM_DOMAIN_1"/>
    <property type="match status" value="1"/>
</dbReference>
<dbReference type="InterPro" id="IPR050729">
    <property type="entry name" value="Rho-GAP"/>
</dbReference>
<dbReference type="Gene3D" id="2.10.110.10">
    <property type="entry name" value="Cysteine Rich Protein"/>
    <property type="match status" value="2"/>
</dbReference>
<dbReference type="Gene3D" id="1.10.555.10">
    <property type="entry name" value="Rho GTPase activation protein"/>
    <property type="match status" value="1"/>
</dbReference>
<name>A0A1X2H3A4_SYNRA</name>
<feature type="domain" description="LIM zinc-binding" evidence="6">
    <location>
        <begin position="79"/>
        <end position="137"/>
    </location>
</feature>
<sequence length="992" mass="113756">MSHLFYVYVCVRQCVHAVYVRIDRVCEEKKKRKRGKGVLRSGSRQKKEACHIPIASKFYTLQGNSKFVCERHYYEHLGLLCLQCHEPIRGPVDPKNPKYHTKCLRCPHCILPSAEDACYEYNGRAYCRYHFSQLKATQCAGCSHAVLKQYVEHRDATKWHPECYMIQKFWNVRLTDGHSYPHENTMEEDDEDGSHARRLEEAQTQMEKRAKRIWTDLSAFEESSATCISDMLLHVAAGAYSEGLRMANQFVAHLEILFSALDKSHAMLVQKGESWSSPTESRLVCQQVIRIFYLLAQEEKIIGVTQDLLGLVTGVAQNLKSLIRLGLTDALRLEKDNLQYDGVSAFLDALLPLEQRRVWMAGRYWFKDNQRNQWPSSMVEQCQRCRQTLEEACIQKGTLRWHPTCFNCARCHKSLATELHHSRLIKTGPPQGEILLCCEICSERSIPRRNTMETDEEKQDFDEHNKEEYTCWVSQLEQCLSRVKAALARLHGVLPDQPDGDPKQLVMLQDYETKINRDAKFDKRQSSLMRLMSRPNRHSFFGSVNLTTVRRKQCEQQQQQQRQPEQQASEPEPEPLTPNPTALDSKVETNNPVPWPTSSPVKRAVSVQQPTSRFGSIRRALSTHHPRRRRRPLQEVFLKGDVSHAHHGPLPSPAEEAQRASVCTMESRRTVDLVEVQDHLLRHMAVICADKLNVTGLGLEELVQSIESSPGAKASSFWHKLKRAVLTNNSQHPKDALATFGIPLAVLATRGERKLISHQSDQSCATLSPYFTEHAQIPAIVQNCILALQNTDIQCEGVFRKNGNIRELNQLCRAIDQDASSLDYLQESPIQVAALLKRYLRELPEPLLTFKLYPVMMAAIHLDKEHKQKQLLHYACCMLPKPNRDTMQLLFLFLHWVASFKHANRMDITNLARVFAPTVFYGPMSCAQHAEDEIRVVEMLIKHQEEFCHVPHHLAFYVQHDTATIDIFQNASSTRQKVDILIKRTATPSSST</sequence>
<evidence type="ECO:0000259" key="7">
    <source>
        <dbReference type="PROSITE" id="PS50238"/>
    </source>
</evidence>
<dbReference type="GO" id="GO:0005096">
    <property type="term" value="F:GTPase activator activity"/>
    <property type="evidence" value="ECO:0007669"/>
    <property type="project" value="UniProtKB-KW"/>
</dbReference>
<feature type="compositionally biased region" description="Basic residues" evidence="5">
    <location>
        <begin position="621"/>
        <end position="631"/>
    </location>
</feature>
<dbReference type="SMART" id="SM00132">
    <property type="entry name" value="LIM"/>
    <property type="match status" value="2"/>
</dbReference>
<dbReference type="SUPFAM" id="SSF48350">
    <property type="entry name" value="GTPase activation domain, GAP"/>
    <property type="match status" value="1"/>
</dbReference>
<keyword evidence="2 4" id="KW-0479">Metal-binding</keyword>
<dbReference type="CDD" id="cd08368">
    <property type="entry name" value="LIM"/>
    <property type="match status" value="1"/>
</dbReference>
<feature type="region of interest" description="Disordered" evidence="5">
    <location>
        <begin position="551"/>
        <end position="633"/>
    </location>
</feature>
<evidence type="ECO:0000259" key="6">
    <source>
        <dbReference type="PROSITE" id="PS50023"/>
    </source>
</evidence>
<feature type="domain" description="LIM zinc-binding" evidence="6">
    <location>
        <begin position="380"/>
        <end position="448"/>
    </location>
</feature>
<keyword evidence="1" id="KW-0343">GTPase activation</keyword>
<evidence type="ECO:0000256" key="5">
    <source>
        <dbReference type="SAM" id="MobiDB-lite"/>
    </source>
</evidence>
<dbReference type="PANTHER" id="PTHR23176:SF129">
    <property type="entry name" value="RHO GTPASE ACTIVATING PROTEIN AT 16F, ISOFORM E-RELATED"/>
    <property type="match status" value="1"/>
</dbReference>
<dbReference type="OrthoDB" id="20689at2759"/>
<organism evidence="8 9">
    <name type="scientific">Syncephalastrum racemosum</name>
    <name type="common">Filamentous fungus</name>
    <dbReference type="NCBI Taxonomy" id="13706"/>
    <lineage>
        <taxon>Eukaryota</taxon>
        <taxon>Fungi</taxon>
        <taxon>Fungi incertae sedis</taxon>
        <taxon>Mucoromycota</taxon>
        <taxon>Mucoromycotina</taxon>
        <taxon>Mucoromycetes</taxon>
        <taxon>Mucorales</taxon>
        <taxon>Syncephalastraceae</taxon>
        <taxon>Syncephalastrum</taxon>
    </lineage>
</organism>
<dbReference type="SUPFAM" id="SSF57716">
    <property type="entry name" value="Glucocorticoid receptor-like (DNA-binding domain)"/>
    <property type="match status" value="1"/>
</dbReference>
<dbReference type="InParanoid" id="A0A1X2H3A4"/>
<feature type="domain" description="Rho-GAP" evidence="7">
    <location>
        <begin position="765"/>
        <end position="948"/>
    </location>
</feature>
<dbReference type="EMBL" id="MCGN01000010">
    <property type="protein sequence ID" value="ORY92273.1"/>
    <property type="molecule type" value="Genomic_DNA"/>
</dbReference>
<keyword evidence="4" id="KW-0440">LIM domain</keyword>
<dbReference type="OMA" id="AGRYWFK"/>
<reference evidence="8 9" key="1">
    <citation type="submission" date="2016-07" db="EMBL/GenBank/DDBJ databases">
        <title>Pervasive Adenine N6-methylation of Active Genes in Fungi.</title>
        <authorList>
            <consortium name="DOE Joint Genome Institute"/>
            <person name="Mondo S.J."/>
            <person name="Dannebaum R.O."/>
            <person name="Kuo R.C."/>
            <person name="Labutti K."/>
            <person name="Haridas S."/>
            <person name="Kuo A."/>
            <person name="Salamov A."/>
            <person name="Ahrendt S.R."/>
            <person name="Lipzen A."/>
            <person name="Sullivan W."/>
            <person name="Andreopoulos W.B."/>
            <person name="Clum A."/>
            <person name="Lindquist E."/>
            <person name="Daum C."/>
            <person name="Ramamoorthy G.K."/>
            <person name="Gryganskyi A."/>
            <person name="Culley D."/>
            <person name="Magnuson J.K."/>
            <person name="James T.Y."/>
            <person name="O'Malley M.A."/>
            <person name="Stajich J.E."/>
            <person name="Spatafora J.W."/>
            <person name="Visel A."/>
            <person name="Grigoriev I.V."/>
        </authorList>
    </citation>
    <scope>NUCLEOTIDE SEQUENCE [LARGE SCALE GENOMIC DNA]</scope>
    <source>
        <strain evidence="8 9">NRRL 2496</strain>
    </source>
</reference>
<dbReference type="InterPro" id="IPR008936">
    <property type="entry name" value="Rho_GTPase_activation_prot"/>
</dbReference>
<proteinExistence type="predicted"/>
<gene>
    <name evidence="8" type="ORF">BCR43DRAFT_86974</name>
</gene>
<dbReference type="Pfam" id="PF00412">
    <property type="entry name" value="LIM"/>
    <property type="match status" value="1"/>
</dbReference>
<dbReference type="PROSITE" id="PS50238">
    <property type="entry name" value="RHOGAP"/>
    <property type="match status" value="1"/>
</dbReference>
<dbReference type="InterPro" id="IPR001781">
    <property type="entry name" value="Znf_LIM"/>
</dbReference>
<dbReference type="GO" id="GO:0005737">
    <property type="term" value="C:cytoplasm"/>
    <property type="evidence" value="ECO:0007669"/>
    <property type="project" value="TreeGrafter"/>
</dbReference>
<dbReference type="SMART" id="SM00324">
    <property type="entry name" value="RhoGAP"/>
    <property type="match status" value="1"/>
</dbReference>
<protein>
    <submittedName>
        <fullName evidence="8">Uncharacterized protein</fullName>
    </submittedName>
</protein>
<evidence type="ECO:0000256" key="4">
    <source>
        <dbReference type="PROSITE-ProRule" id="PRU00125"/>
    </source>
</evidence>
<evidence type="ECO:0000256" key="3">
    <source>
        <dbReference type="ARBA" id="ARBA00022833"/>
    </source>
</evidence>
<accession>A0A1X2H3A4</accession>
<comment type="caution">
    <text evidence="8">The sequence shown here is derived from an EMBL/GenBank/DDBJ whole genome shotgun (WGS) entry which is preliminary data.</text>
</comment>
<dbReference type="Pfam" id="PF00620">
    <property type="entry name" value="RhoGAP"/>
    <property type="match status" value="1"/>
</dbReference>
<evidence type="ECO:0000313" key="9">
    <source>
        <dbReference type="Proteomes" id="UP000242180"/>
    </source>
</evidence>
<feature type="compositionally biased region" description="Polar residues" evidence="5">
    <location>
        <begin position="588"/>
        <end position="614"/>
    </location>
</feature>
<evidence type="ECO:0000256" key="2">
    <source>
        <dbReference type="ARBA" id="ARBA00022723"/>
    </source>
</evidence>
<feature type="compositionally biased region" description="Low complexity" evidence="5">
    <location>
        <begin position="555"/>
        <end position="570"/>
    </location>
</feature>
<dbReference type="GO" id="GO:0007165">
    <property type="term" value="P:signal transduction"/>
    <property type="evidence" value="ECO:0007669"/>
    <property type="project" value="InterPro"/>
</dbReference>
<evidence type="ECO:0000256" key="1">
    <source>
        <dbReference type="ARBA" id="ARBA00022468"/>
    </source>
</evidence>
<dbReference type="Proteomes" id="UP000242180">
    <property type="component" value="Unassembled WGS sequence"/>
</dbReference>
<dbReference type="STRING" id="13706.A0A1X2H3A4"/>
<dbReference type="PROSITE" id="PS50023">
    <property type="entry name" value="LIM_DOMAIN_2"/>
    <property type="match status" value="2"/>
</dbReference>
<dbReference type="InterPro" id="IPR000198">
    <property type="entry name" value="RhoGAP_dom"/>
</dbReference>
<dbReference type="GO" id="GO:0046872">
    <property type="term" value="F:metal ion binding"/>
    <property type="evidence" value="ECO:0007669"/>
    <property type="project" value="UniProtKB-KW"/>
</dbReference>
<keyword evidence="3 4" id="KW-0862">Zinc</keyword>